<dbReference type="EMBL" id="JABTTQ020003506">
    <property type="protein sequence ID" value="KAK6115837.1"/>
    <property type="molecule type" value="Genomic_DNA"/>
</dbReference>
<gene>
    <name evidence="1" type="ORF">DH2020_008106</name>
</gene>
<proteinExistence type="predicted"/>
<dbReference type="CDD" id="cd00303">
    <property type="entry name" value="retropepsin_like"/>
    <property type="match status" value="1"/>
</dbReference>
<protein>
    <recommendedName>
        <fullName evidence="3">Aspartic peptidase DDI1-type domain-containing protein</fullName>
    </recommendedName>
</protein>
<dbReference type="SUPFAM" id="SSF50630">
    <property type="entry name" value="Acid proteases"/>
    <property type="match status" value="1"/>
</dbReference>
<dbReference type="Proteomes" id="UP001318860">
    <property type="component" value="Unassembled WGS sequence"/>
</dbReference>
<comment type="caution">
    <text evidence="1">The sequence shown here is derived from an EMBL/GenBank/DDBJ whole genome shotgun (WGS) entry which is preliminary data.</text>
</comment>
<dbReference type="InterPro" id="IPR021109">
    <property type="entry name" value="Peptidase_aspartic_dom_sf"/>
</dbReference>
<sequence length="319" mass="36315">MSETRNMFNKDEAKMDKIENHVTRLGSQMKNLETQCEVNPKECKAIRLRSGTEYEGPKIPENFEKSQDEAIGEVEAEEGAEEHKAEQKEAEKLKSSSNPDISKLNVPLPFPQRFQKKKLNAQFAKFLEIFKKLHMNIPFADALEQMPNYAKFLKDVMSKKRKMTSFETVNLTEECSAIIQRKLPQKLKDPGSFTIPCAIGDVFFKKALCDLGASINLMPLSIFRQLGLGEVKPSTVTLQLADRSLTYLKGIIEDVLVKVDKFIFPVDFLVLDMEEDKDVPLILGRPFLATRKALIDVQKGELTLRVNDEHVLFTIYKAL</sequence>
<reference evidence="1 2" key="1">
    <citation type="journal article" date="2021" name="Comput. Struct. Biotechnol. J.">
        <title>De novo genome assembly of the potent medicinal plant Rehmannia glutinosa using nanopore technology.</title>
        <authorList>
            <person name="Ma L."/>
            <person name="Dong C."/>
            <person name="Song C."/>
            <person name="Wang X."/>
            <person name="Zheng X."/>
            <person name="Niu Y."/>
            <person name="Chen S."/>
            <person name="Feng W."/>
        </authorList>
    </citation>
    <scope>NUCLEOTIDE SEQUENCE [LARGE SCALE GENOMIC DNA]</scope>
    <source>
        <strain evidence="1">DH-2019</strain>
    </source>
</reference>
<evidence type="ECO:0000313" key="1">
    <source>
        <dbReference type="EMBL" id="KAK6115837.1"/>
    </source>
</evidence>
<evidence type="ECO:0008006" key="3">
    <source>
        <dbReference type="Google" id="ProtNLM"/>
    </source>
</evidence>
<keyword evidence="2" id="KW-1185">Reference proteome</keyword>
<dbReference type="PANTHER" id="PTHR33067:SF9">
    <property type="entry name" value="RNA-DIRECTED DNA POLYMERASE"/>
    <property type="match status" value="1"/>
</dbReference>
<dbReference type="PANTHER" id="PTHR33067">
    <property type="entry name" value="RNA-DIRECTED DNA POLYMERASE-RELATED"/>
    <property type="match status" value="1"/>
</dbReference>
<dbReference type="Gene3D" id="2.40.70.10">
    <property type="entry name" value="Acid Proteases"/>
    <property type="match status" value="1"/>
</dbReference>
<evidence type="ECO:0000313" key="2">
    <source>
        <dbReference type="Proteomes" id="UP001318860"/>
    </source>
</evidence>
<organism evidence="1 2">
    <name type="scientific">Rehmannia glutinosa</name>
    <name type="common">Chinese foxglove</name>
    <dbReference type="NCBI Taxonomy" id="99300"/>
    <lineage>
        <taxon>Eukaryota</taxon>
        <taxon>Viridiplantae</taxon>
        <taxon>Streptophyta</taxon>
        <taxon>Embryophyta</taxon>
        <taxon>Tracheophyta</taxon>
        <taxon>Spermatophyta</taxon>
        <taxon>Magnoliopsida</taxon>
        <taxon>eudicotyledons</taxon>
        <taxon>Gunneridae</taxon>
        <taxon>Pentapetalae</taxon>
        <taxon>asterids</taxon>
        <taxon>lamiids</taxon>
        <taxon>Lamiales</taxon>
        <taxon>Orobanchaceae</taxon>
        <taxon>Rehmannieae</taxon>
        <taxon>Rehmannia</taxon>
    </lineage>
</organism>
<name>A0ABR0U048_REHGL</name>
<accession>A0ABR0U048</accession>